<dbReference type="Ensembl" id="ENSRFET00010019457.1">
    <property type="protein sequence ID" value="ENSRFEP00010017847.1"/>
    <property type="gene ID" value="ENSRFEG00010012084.1"/>
</dbReference>
<dbReference type="InParanoid" id="A0A671F5P1"/>
<reference evidence="1 2" key="2">
    <citation type="journal article" date="2018" name="Annu Rev Anim Biosci">
        <title>Bat Biology, Genomes, and the Bat1K Project: To Generate Chromosome-Level Genomes for All Living Bat Species.</title>
        <authorList>
            <person name="Teeling E.C."/>
            <person name="Vernes S.C."/>
            <person name="Davalos L.M."/>
            <person name="Ray D.A."/>
            <person name="Gilbert M.T.P."/>
            <person name="Myers E."/>
        </authorList>
    </citation>
    <scope>NUCLEOTIDE SEQUENCE</scope>
</reference>
<reference evidence="1 2" key="1">
    <citation type="journal article" date="2015" name="Annu Rev Anim Biosci">
        <title>The Genome 10K Project: a way forward.</title>
        <authorList>
            <person name="Koepfli K.P."/>
            <person name="Paten B."/>
            <person name="O'Brien S.J."/>
            <person name="Koepfli K.P."/>
            <person name="Paten B."/>
            <person name="Antunes A."/>
            <person name="Belov K."/>
            <person name="Bustamante C."/>
            <person name="Castoe T.A."/>
            <person name="Clawson H."/>
            <person name="Crawford A.J."/>
            <person name="Diekhans M."/>
            <person name="Distel D."/>
            <person name="Durbin R."/>
            <person name="Earl D."/>
            <person name="Fujita M.K."/>
            <person name="Gamble T."/>
            <person name="Georges A."/>
            <person name="Gemmell N."/>
            <person name="Gilbert M.T."/>
            <person name="Graves J.M."/>
            <person name="Green R.E."/>
            <person name="Hickey G."/>
            <person name="Jarvis E.D."/>
            <person name="Johnson W."/>
            <person name="Komissarov A."/>
            <person name="Korf I."/>
            <person name="Kuhn R."/>
            <person name="Larkin D.M."/>
            <person name="Lewin H."/>
            <person name="Lopez J.V."/>
            <person name="Ma J."/>
            <person name="Marques-Bonet T."/>
            <person name="Miller W."/>
            <person name="Murphy R."/>
            <person name="Pevzner P."/>
            <person name="Shapiro B."/>
            <person name="Steiner C."/>
            <person name="Tamazian G."/>
            <person name="Venkatesh B."/>
            <person name="Wang J."/>
            <person name="Wayne R."/>
            <person name="Wiley E."/>
            <person name="Yang H."/>
            <person name="Zhang G."/>
            <person name="Haussler D."/>
            <person name="Ryder O."/>
            <person name="O'Brien S.J."/>
        </authorList>
    </citation>
    <scope>NUCLEOTIDE SEQUENCE</scope>
</reference>
<protein>
    <submittedName>
        <fullName evidence="1">Uncharacterized protein</fullName>
    </submittedName>
</protein>
<dbReference type="Proteomes" id="UP000472240">
    <property type="component" value="Chromosome 22"/>
</dbReference>
<reference evidence="2" key="3">
    <citation type="submission" date="2018-12" db="EMBL/GenBank/DDBJ databases">
        <title>G10K-VGP greater horseshoe bat female genome, primary haplotype.</title>
        <authorList>
            <person name="Teeling E."/>
            <person name="Myers G."/>
            <person name="Vernes S."/>
            <person name="Pippel M."/>
            <person name="Winkler S."/>
            <person name="Fedrigo O."/>
            <person name="Rhie A."/>
            <person name="Koren S."/>
            <person name="Phillippy A."/>
            <person name="Lewin H."/>
            <person name="Damas J."/>
            <person name="Howe K."/>
            <person name="Mountcastle J."/>
            <person name="Jarvis E.D."/>
        </authorList>
    </citation>
    <scope>NUCLEOTIDE SEQUENCE [LARGE SCALE GENOMIC DNA]</scope>
</reference>
<organism evidence="1 2">
    <name type="scientific">Rhinolophus ferrumequinum</name>
    <name type="common">Greater horseshoe bat</name>
    <dbReference type="NCBI Taxonomy" id="59479"/>
    <lineage>
        <taxon>Eukaryota</taxon>
        <taxon>Metazoa</taxon>
        <taxon>Chordata</taxon>
        <taxon>Craniata</taxon>
        <taxon>Vertebrata</taxon>
        <taxon>Euteleostomi</taxon>
        <taxon>Mammalia</taxon>
        <taxon>Eutheria</taxon>
        <taxon>Laurasiatheria</taxon>
        <taxon>Chiroptera</taxon>
        <taxon>Yinpterochiroptera</taxon>
        <taxon>Rhinolophoidea</taxon>
        <taxon>Rhinolophidae</taxon>
        <taxon>Rhinolophinae</taxon>
        <taxon>Rhinolophus</taxon>
    </lineage>
</organism>
<evidence type="ECO:0000313" key="2">
    <source>
        <dbReference type="Proteomes" id="UP000472240"/>
    </source>
</evidence>
<name>A0A671F5P1_RHIFE</name>
<reference evidence="1" key="5">
    <citation type="submission" date="2025-09" db="UniProtKB">
        <authorList>
            <consortium name="Ensembl"/>
        </authorList>
    </citation>
    <scope>IDENTIFICATION</scope>
</reference>
<proteinExistence type="predicted"/>
<keyword evidence="2" id="KW-1185">Reference proteome</keyword>
<accession>A0A671F5P1</accession>
<reference evidence="1" key="4">
    <citation type="submission" date="2025-08" db="UniProtKB">
        <authorList>
            <consortium name="Ensembl"/>
        </authorList>
    </citation>
    <scope>IDENTIFICATION</scope>
</reference>
<dbReference type="AlphaFoldDB" id="A0A671F5P1"/>
<sequence length="60" mass="6903">MNNHQLKLAKQLNRRASLLLYLQHVSWAVTVRGLNNTEMFSSWPARTFSAFLDKVVGSQK</sequence>
<evidence type="ECO:0000313" key="1">
    <source>
        <dbReference type="Ensembl" id="ENSRFEP00010017847.1"/>
    </source>
</evidence>